<comment type="caution">
    <text evidence="1">The sequence shown here is derived from an EMBL/GenBank/DDBJ whole genome shotgun (WGS) entry which is preliminary data.</text>
</comment>
<sequence>MEKLTNKPFDKSVYNPILFGSYKIVKKILKYALLIAISYYAYEEFMNWD</sequence>
<organism evidence="1 2">
    <name type="scientific">Epilithonimonas pallida</name>
    <dbReference type="NCBI Taxonomy" id="373671"/>
    <lineage>
        <taxon>Bacteria</taxon>
        <taxon>Pseudomonadati</taxon>
        <taxon>Bacteroidota</taxon>
        <taxon>Flavobacteriia</taxon>
        <taxon>Flavobacteriales</taxon>
        <taxon>Weeksellaceae</taxon>
        <taxon>Chryseobacterium group</taxon>
        <taxon>Epilithonimonas</taxon>
    </lineage>
</organism>
<evidence type="ECO:0000313" key="1">
    <source>
        <dbReference type="EMBL" id="SMP97062.1"/>
    </source>
</evidence>
<keyword evidence="2" id="KW-1185">Reference proteome</keyword>
<dbReference type="EMBL" id="FXUO01000011">
    <property type="protein sequence ID" value="SMP97062.1"/>
    <property type="molecule type" value="Genomic_DNA"/>
</dbReference>
<reference evidence="1 2" key="1">
    <citation type="submission" date="2017-05" db="EMBL/GenBank/DDBJ databases">
        <authorList>
            <person name="Varghese N."/>
            <person name="Submissions S."/>
        </authorList>
    </citation>
    <scope>NUCLEOTIDE SEQUENCE [LARGE SCALE GENOMIC DNA]</scope>
    <source>
        <strain evidence="1 2">DSM 18015</strain>
    </source>
</reference>
<protein>
    <submittedName>
        <fullName evidence="1">Uncharacterized protein</fullName>
    </submittedName>
</protein>
<dbReference type="Proteomes" id="UP001158050">
    <property type="component" value="Unassembled WGS sequence"/>
</dbReference>
<accession>A0ABY1R6P1</accession>
<evidence type="ECO:0000313" key="2">
    <source>
        <dbReference type="Proteomes" id="UP001158050"/>
    </source>
</evidence>
<name>A0ABY1R6P1_9FLAO</name>
<dbReference type="RefSeq" id="WP_283418050.1">
    <property type="nucleotide sequence ID" value="NZ_FXUO01000011.1"/>
</dbReference>
<gene>
    <name evidence="1" type="ORF">SAMN05421679_11141</name>
</gene>
<proteinExistence type="predicted"/>